<dbReference type="Proteomes" id="UP000054359">
    <property type="component" value="Unassembled WGS sequence"/>
</dbReference>
<accession>A0A087SYB0</accession>
<proteinExistence type="predicted"/>
<gene>
    <name evidence="2" type="ORF">X975_15986</name>
</gene>
<sequence length="94" mass="10932">MVEQLIEGLILALKIALLQLLMPQVCVGLVDIKAFDEKEIPKLAAKIPHCQLIGQVQLQCYKLFSPPYFDKKVQQLRHQNLYQFHFLQYFSGMK</sequence>
<keyword evidence="3" id="KW-1185">Reference proteome</keyword>
<organism evidence="2 3">
    <name type="scientific">Stegodyphus mimosarum</name>
    <name type="common">African social velvet spider</name>
    <dbReference type="NCBI Taxonomy" id="407821"/>
    <lineage>
        <taxon>Eukaryota</taxon>
        <taxon>Metazoa</taxon>
        <taxon>Ecdysozoa</taxon>
        <taxon>Arthropoda</taxon>
        <taxon>Chelicerata</taxon>
        <taxon>Arachnida</taxon>
        <taxon>Araneae</taxon>
        <taxon>Araneomorphae</taxon>
        <taxon>Entelegynae</taxon>
        <taxon>Eresoidea</taxon>
        <taxon>Eresidae</taxon>
        <taxon>Stegodyphus</taxon>
    </lineage>
</organism>
<evidence type="ECO:0000313" key="3">
    <source>
        <dbReference type="Proteomes" id="UP000054359"/>
    </source>
</evidence>
<dbReference type="EMBL" id="KK112514">
    <property type="protein sequence ID" value="KFM57849.1"/>
    <property type="molecule type" value="Genomic_DNA"/>
</dbReference>
<keyword evidence="1" id="KW-0732">Signal</keyword>
<dbReference type="AlphaFoldDB" id="A0A087SYB0"/>
<feature type="chain" id="PRO_5001829131" evidence="1">
    <location>
        <begin position="29"/>
        <end position="94"/>
    </location>
</feature>
<feature type="non-terminal residue" evidence="2">
    <location>
        <position position="94"/>
    </location>
</feature>
<reference evidence="2 3" key="1">
    <citation type="submission" date="2013-11" db="EMBL/GenBank/DDBJ databases">
        <title>Genome sequencing of Stegodyphus mimosarum.</title>
        <authorList>
            <person name="Bechsgaard J."/>
        </authorList>
    </citation>
    <scope>NUCLEOTIDE SEQUENCE [LARGE SCALE GENOMIC DNA]</scope>
</reference>
<evidence type="ECO:0000256" key="1">
    <source>
        <dbReference type="SAM" id="SignalP"/>
    </source>
</evidence>
<protein>
    <submittedName>
        <fullName evidence="2">Uncharacterized protein</fullName>
    </submittedName>
</protein>
<name>A0A087SYB0_STEMI</name>
<evidence type="ECO:0000313" key="2">
    <source>
        <dbReference type="EMBL" id="KFM57849.1"/>
    </source>
</evidence>
<feature type="signal peptide" evidence="1">
    <location>
        <begin position="1"/>
        <end position="28"/>
    </location>
</feature>